<accession>A0AAD5BZE5</accession>
<feature type="region of interest" description="Disordered" evidence="1">
    <location>
        <begin position="38"/>
        <end position="117"/>
    </location>
</feature>
<dbReference type="AlphaFoldDB" id="A0AAD5BZE5"/>
<comment type="caution">
    <text evidence="2">The sequence shown here is derived from an EMBL/GenBank/DDBJ whole genome shotgun (WGS) entry which is preliminary data.</text>
</comment>
<dbReference type="Proteomes" id="UP001206925">
    <property type="component" value="Unassembled WGS sequence"/>
</dbReference>
<reference evidence="2" key="1">
    <citation type="submission" date="2022-06" db="EMBL/GenBank/DDBJ databases">
        <title>Uncovering the hologenomic basis of an extraordinary plant invasion.</title>
        <authorList>
            <person name="Bieker V.C."/>
            <person name="Martin M.D."/>
            <person name="Gilbert T."/>
            <person name="Hodgins K."/>
            <person name="Battlay P."/>
            <person name="Petersen B."/>
            <person name="Wilson J."/>
        </authorList>
    </citation>
    <scope>NUCLEOTIDE SEQUENCE</scope>
    <source>
        <strain evidence="2">AA19_3_7</strain>
        <tissue evidence="2">Leaf</tissue>
    </source>
</reference>
<name>A0AAD5BZE5_AMBAR</name>
<keyword evidence="3" id="KW-1185">Reference proteome</keyword>
<feature type="compositionally biased region" description="Basic and acidic residues" evidence="1">
    <location>
        <begin position="94"/>
        <end position="105"/>
    </location>
</feature>
<feature type="compositionally biased region" description="Acidic residues" evidence="1">
    <location>
        <begin position="75"/>
        <end position="93"/>
    </location>
</feature>
<organism evidence="2 3">
    <name type="scientific">Ambrosia artemisiifolia</name>
    <name type="common">Common ragweed</name>
    <dbReference type="NCBI Taxonomy" id="4212"/>
    <lineage>
        <taxon>Eukaryota</taxon>
        <taxon>Viridiplantae</taxon>
        <taxon>Streptophyta</taxon>
        <taxon>Embryophyta</taxon>
        <taxon>Tracheophyta</taxon>
        <taxon>Spermatophyta</taxon>
        <taxon>Magnoliopsida</taxon>
        <taxon>eudicotyledons</taxon>
        <taxon>Gunneridae</taxon>
        <taxon>Pentapetalae</taxon>
        <taxon>asterids</taxon>
        <taxon>campanulids</taxon>
        <taxon>Asterales</taxon>
        <taxon>Asteraceae</taxon>
        <taxon>Asteroideae</taxon>
        <taxon>Heliantheae alliance</taxon>
        <taxon>Heliantheae</taxon>
        <taxon>Ambrosia</taxon>
    </lineage>
</organism>
<evidence type="ECO:0000313" key="2">
    <source>
        <dbReference type="EMBL" id="KAI7732541.1"/>
    </source>
</evidence>
<evidence type="ECO:0000256" key="1">
    <source>
        <dbReference type="SAM" id="MobiDB-lite"/>
    </source>
</evidence>
<protein>
    <submittedName>
        <fullName evidence="2">Uncharacterized protein</fullName>
    </submittedName>
</protein>
<sequence>MEKENTITKCLEFCTCIMRAHTQQATFEGMPNLRAAYASASKANKAPHLPMEGSSDEGSSDGQSEGQENVKEVEYYIDLEAEEEPFQPDESDESVEKSTESEKTTRVGVEGYLDLEA</sequence>
<feature type="compositionally biased region" description="Low complexity" evidence="1">
    <location>
        <begin position="38"/>
        <end position="53"/>
    </location>
</feature>
<gene>
    <name evidence="2" type="ORF">M8C21_024147</name>
</gene>
<dbReference type="EMBL" id="JAMZMK010010205">
    <property type="protein sequence ID" value="KAI7732541.1"/>
    <property type="molecule type" value="Genomic_DNA"/>
</dbReference>
<proteinExistence type="predicted"/>
<evidence type="ECO:0000313" key="3">
    <source>
        <dbReference type="Proteomes" id="UP001206925"/>
    </source>
</evidence>